<feature type="transmembrane region" description="Helical" evidence="1">
    <location>
        <begin position="284"/>
        <end position="301"/>
    </location>
</feature>
<reference evidence="2" key="2">
    <citation type="submission" date="2022-05" db="EMBL/GenBank/DDBJ databases">
        <authorList>
            <person name="Kim J.-S."/>
            <person name="Lee K."/>
            <person name="Suh M."/>
            <person name="Eom M."/>
            <person name="Kim J.-S."/>
            <person name="Kim D.-S."/>
            <person name="Ko S.-H."/>
            <person name="Shin Y."/>
            <person name="Lee J.-S."/>
        </authorList>
    </citation>
    <scope>NUCLEOTIDE SEQUENCE</scope>
    <source>
        <strain evidence="2">N237</strain>
    </source>
</reference>
<dbReference type="Proteomes" id="UP001056336">
    <property type="component" value="Chromosome"/>
</dbReference>
<proteinExistence type="predicted"/>
<accession>A0ABY4QX51</accession>
<keyword evidence="1" id="KW-0472">Membrane</keyword>
<evidence type="ECO:0000313" key="2">
    <source>
        <dbReference type="EMBL" id="UQX87519.1"/>
    </source>
</evidence>
<sequence length="567" mass="59979">MGPVAQRSDTLPARSDAATDATVVATDATDATVVPAPATPGVPPTGRRPERTTRDWWLAKGHLFLAVAGSLLFVVVKPPVADLQAADARAGAAARHVGLGYWLSWFGGSSPGQYSILTPAVASVVGVTTLAAASVIAIGFLARPLLANTYRHRSAAYLVVISALCNLWSGRVPFSVGIAISLAGLLLLLRGRPLLGGVVNALATLFSPLAPVFILLVLIGPALARPDWRGRLIRFGIPSVLGIAVPALLFGAPSPMPFAWTTLAWCIGIMLAALLLDLPRPMRIGLWASALACLALFVIPSGVGANISRYAFLLLPPVIWAVARNSRRVVVLALLPAFAYSGYLVVRDLNNAAQPAAQQTYYQGLRAELGTLGARDNHRAEILDTPTHRASAELVPDVYLARGWETQSDSTSNAIFYRPDALTATSYQQWLSVNAVAWVAVPNAPGPTYQAEASLVGLGLNYLHEIWHDGQWTLFAVQDAKPIVPVEANLVSSDETRFVFDVTRPSTMTFRVRPIKGLRIASIDGAGPAVCLLATPNGELQATFAAAGRYQLTAGVAVTSSVKSEGC</sequence>
<keyword evidence="3" id="KW-1185">Reference proteome</keyword>
<name>A0ABY4QX51_9ACTN</name>
<evidence type="ECO:0008006" key="4">
    <source>
        <dbReference type="Google" id="ProtNLM"/>
    </source>
</evidence>
<reference evidence="2" key="1">
    <citation type="journal article" date="2018" name="Int. J. Syst. Evol. Microbiol.">
        <title>Jatrophihabitans telluris sp. nov., isolated from sediment soil of lava forest wetlands and the emended description of the genus Jatrophihabitans.</title>
        <authorList>
            <person name="Lee K.C."/>
            <person name="Suh M.K."/>
            <person name="Eom M.K."/>
            <person name="Kim K.K."/>
            <person name="Kim J.S."/>
            <person name="Kim D.S."/>
            <person name="Ko S.H."/>
            <person name="Shin Y.K."/>
            <person name="Lee J.S."/>
        </authorList>
    </citation>
    <scope>NUCLEOTIDE SEQUENCE</scope>
    <source>
        <strain evidence="2">N237</strain>
    </source>
</reference>
<feature type="transmembrane region" description="Helical" evidence="1">
    <location>
        <begin position="232"/>
        <end position="252"/>
    </location>
</feature>
<evidence type="ECO:0000313" key="3">
    <source>
        <dbReference type="Proteomes" id="UP001056336"/>
    </source>
</evidence>
<keyword evidence="1" id="KW-1133">Transmembrane helix</keyword>
<dbReference type="RefSeq" id="WP_249770117.1">
    <property type="nucleotide sequence ID" value="NZ_CP097332.1"/>
</dbReference>
<feature type="transmembrane region" description="Helical" evidence="1">
    <location>
        <begin position="194"/>
        <end position="220"/>
    </location>
</feature>
<organism evidence="2 3">
    <name type="scientific">Jatrophihabitans telluris</name>
    <dbReference type="NCBI Taxonomy" id="2038343"/>
    <lineage>
        <taxon>Bacteria</taxon>
        <taxon>Bacillati</taxon>
        <taxon>Actinomycetota</taxon>
        <taxon>Actinomycetes</taxon>
        <taxon>Jatrophihabitantales</taxon>
        <taxon>Jatrophihabitantaceae</taxon>
        <taxon>Jatrophihabitans</taxon>
    </lineage>
</organism>
<feature type="transmembrane region" description="Helical" evidence="1">
    <location>
        <begin position="258"/>
        <end position="277"/>
    </location>
</feature>
<feature type="transmembrane region" description="Helical" evidence="1">
    <location>
        <begin position="155"/>
        <end position="188"/>
    </location>
</feature>
<keyword evidence="1" id="KW-0812">Transmembrane</keyword>
<evidence type="ECO:0000256" key="1">
    <source>
        <dbReference type="SAM" id="Phobius"/>
    </source>
</evidence>
<feature type="transmembrane region" description="Helical" evidence="1">
    <location>
        <begin position="57"/>
        <end position="76"/>
    </location>
</feature>
<feature type="transmembrane region" description="Helical" evidence="1">
    <location>
        <begin position="120"/>
        <end position="143"/>
    </location>
</feature>
<dbReference type="EMBL" id="CP097332">
    <property type="protein sequence ID" value="UQX87519.1"/>
    <property type="molecule type" value="Genomic_DNA"/>
</dbReference>
<gene>
    <name evidence="2" type="ORF">M6D93_14585</name>
</gene>
<protein>
    <recommendedName>
        <fullName evidence="4">MFS transporter</fullName>
    </recommendedName>
</protein>